<dbReference type="SUPFAM" id="SSF103473">
    <property type="entry name" value="MFS general substrate transporter"/>
    <property type="match status" value="1"/>
</dbReference>
<proteinExistence type="inferred from homology"/>
<evidence type="ECO:0000313" key="11">
    <source>
        <dbReference type="Proteomes" id="UP000708298"/>
    </source>
</evidence>
<feature type="transmembrane region" description="Helical" evidence="8">
    <location>
        <begin position="269"/>
        <end position="290"/>
    </location>
</feature>
<keyword evidence="3" id="KW-0813">Transport</keyword>
<dbReference type="PROSITE" id="PS50850">
    <property type="entry name" value="MFS"/>
    <property type="match status" value="1"/>
</dbReference>
<dbReference type="InterPro" id="IPR036259">
    <property type="entry name" value="MFS_trans_sf"/>
</dbReference>
<evidence type="ECO:0000256" key="1">
    <source>
        <dbReference type="ARBA" id="ARBA00004651"/>
    </source>
</evidence>
<evidence type="ECO:0000256" key="5">
    <source>
        <dbReference type="ARBA" id="ARBA00022692"/>
    </source>
</evidence>
<dbReference type="Pfam" id="PF07690">
    <property type="entry name" value="MFS_1"/>
    <property type="match status" value="1"/>
</dbReference>
<evidence type="ECO:0000256" key="7">
    <source>
        <dbReference type="ARBA" id="ARBA00023136"/>
    </source>
</evidence>
<gene>
    <name evidence="10" type="ORF">ASILVAE211_13420</name>
</gene>
<feature type="transmembrane region" description="Helical" evidence="8">
    <location>
        <begin position="302"/>
        <end position="318"/>
    </location>
</feature>
<dbReference type="PANTHER" id="PTHR43271:SF1">
    <property type="entry name" value="INNER MEMBRANE TRANSPORT PROTEIN YNFM"/>
    <property type="match status" value="1"/>
</dbReference>
<comment type="similarity">
    <text evidence="2">Belongs to the major facilitator superfamily.</text>
</comment>
<evidence type="ECO:0000256" key="3">
    <source>
        <dbReference type="ARBA" id="ARBA00022448"/>
    </source>
</evidence>
<dbReference type="Proteomes" id="UP000708298">
    <property type="component" value="Unassembled WGS sequence"/>
</dbReference>
<dbReference type="EMBL" id="JAESVB010000005">
    <property type="protein sequence ID" value="MCB8876186.1"/>
    <property type="molecule type" value="Genomic_DNA"/>
</dbReference>
<comment type="caution">
    <text evidence="10">The sequence shown here is derived from an EMBL/GenBank/DDBJ whole genome shotgun (WGS) entry which is preliminary data.</text>
</comment>
<evidence type="ECO:0000256" key="2">
    <source>
        <dbReference type="ARBA" id="ARBA00008335"/>
    </source>
</evidence>
<dbReference type="AlphaFoldDB" id="A0A963YSJ3"/>
<dbReference type="RefSeq" id="WP_227321843.1">
    <property type="nucleotide sequence ID" value="NZ_JAESVB010000005.1"/>
</dbReference>
<feature type="transmembrane region" description="Helical" evidence="8">
    <location>
        <begin position="124"/>
        <end position="147"/>
    </location>
</feature>
<organism evidence="10 11">
    <name type="scientific">Acidisoma silvae</name>
    <dbReference type="NCBI Taxonomy" id="2802396"/>
    <lineage>
        <taxon>Bacteria</taxon>
        <taxon>Pseudomonadati</taxon>
        <taxon>Pseudomonadota</taxon>
        <taxon>Alphaproteobacteria</taxon>
        <taxon>Acetobacterales</taxon>
        <taxon>Acidocellaceae</taxon>
        <taxon>Acidisoma</taxon>
    </lineage>
</organism>
<dbReference type="GO" id="GO:0005886">
    <property type="term" value="C:plasma membrane"/>
    <property type="evidence" value="ECO:0007669"/>
    <property type="project" value="UniProtKB-SubCell"/>
</dbReference>
<feature type="transmembrane region" description="Helical" evidence="8">
    <location>
        <begin position="100"/>
        <end position="118"/>
    </location>
</feature>
<keyword evidence="7 8" id="KW-0472">Membrane</keyword>
<dbReference type="PANTHER" id="PTHR43271">
    <property type="entry name" value="BLL2771 PROTEIN"/>
    <property type="match status" value="1"/>
</dbReference>
<comment type="subcellular location">
    <subcellularLocation>
        <location evidence="1">Cell membrane</location>
        <topology evidence="1">Multi-pass membrane protein</topology>
    </subcellularLocation>
</comment>
<dbReference type="CDD" id="cd17324">
    <property type="entry name" value="MFS_NepI_like"/>
    <property type="match status" value="1"/>
</dbReference>
<evidence type="ECO:0000259" key="9">
    <source>
        <dbReference type="PROSITE" id="PS50850"/>
    </source>
</evidence>
<feature type="transmembrane region" description="Helical" evidence="8">
    <location>
        <begin position="159"/>
        <end position="183"/>
    </location>
</feature>
<feature type="transmembrane region" description="Helical" evidence="8">
    <location>
        <begin position="387"/>
        <end position="406"/>
    </location>
</feature>
<keyword evidence="11" id="KW-1185">Reference proteome</keyword>
<name>A0A963YSJ3_9PROT</name>
<reference evidence="10" key="2">
    <citation type="submission" date="2021-01" db="EMBL/GenBank/DDBJ databases">
        <authorList>
            <person name="Mieszkin S."/>
            <person name="Pouder E."/>
            <person name="Alain K."/>
        </authorList>
    </citation>
    <scope>NUCLEOTIDE SEQUENCE</scope>
    <source>
        <strain evidence="10">HW T2.11</strain>
    </source>
</reference>
<dbReference type="GO" id="GO:0022857">
    <property type="term" value="F:transmembrane transporter activity"/>
    <property type="evidence" value="ECO:0007669"/>
    <property type="project" value="InterPro"/>
</dbReference>
<feature type="transmembrane region" description="Helical" evidence="8">
    <location>
        <begin position="189"/>
        <end position="208"/>
    </location>
</feature>
<keyword evidence="5 8" id="KW-0812">Transmembrane</keyword>
<evidence type="ECO:0000256" key="4">
    <source>
        <dbReference type="ARBA" id="ARBA00022475"/>
    </source>
</evidence>
<dbReference type="InterPro" id="IPR011701">
    <property type="entry name" value="MFS"/>
</dbReference>
<feature type="transmembrane region" description="Helical" evidence="8">
    <location>
        <begin position="324"/>
        <end position="350"/>
    </location>
</feature>
<dbReference type="Gene3D" id="1.20.1250.20">
    <property type="entry name" value="MFS general substrate transporter like domains"/>
    <property type="match status" value="1"/>
</dbReference>
<feature type="transmembrane region" description="Helical" evidence="8">
    <location>
        <begin position="236"/>
        <end position="257"/>
    </location>
</feature>
<reference evidence="10" key="1">
    <citation type="journal article" date="2021" name="Microorganisms">
        <title>Acidisoma silvae sp. nov. and Acidisomacellulosilytica sp. nov., Two Acidophilic Bacteria Isolated from Decaying Wood, Hydrolyzing Cellulose and Producing Poly-3-hydroxybutyrate.</title>
        <authorList>
            <person name="Mieszkin S."/>
            <person name="Pouder E."/>
            <person name="Uroz S."/>
            <person name="Simon-Colin C."/>
            <person name="Alain K."/>
        </authorList>
    </citation>
    <scope>NUCLEOTIDE SEQUENCE</scope>
    <source>
        <strain evidence="10">HW T2.11</strain>
    </source>
</reference>
<dbReference type="InterPro" id="IPR020846">
    <property type="entry name" value="MFS_dom"/>
</dbReference>
<feature type="transmembrane region" description="Helical" evidence="8">
    <location>
        <begin position="362"/>
        <end position="381"/>
    </location>
</feature>
<keyword evidence="4" id="KW-1003">Cell membrane</keyword>
<feature type="transmembrane region" description="Helical" evidence="8">
    <location>
        <begin position="68"/>
        <end position="88"/>
    </location>
</feature>
<keyword evidence="6 8" id="KW-1133">Transmembrane helix</keyword>
<evidence type="ECO:0000256" key="8">
    <source>
        <dbReference type="SAM" id="Phobius"/>
    </source>
</evidence>
<evidence type="ECO:0000256" key="6">
    <source>
        <dbReference type="ARBA" id="ARBA00022989"/>
    </source>
</evidence>
<feature type="domain" description="Major facilitator superfamily (MFS) profile" evidence="9">
    <location>
        <begin position="30"/>
        <end position="413"/>
    </location>
</feature>
<sequence>MAGSAHPQGARPASGAIEAVLEKIQHGTPAFLKTQVALAIAGFSTFALLYSIQPLLPVFSLVFHKTEAGASLALSVTSGLMAVCMLVASSISESIGRKPVMVASVVSSSVLMILSAFVPEWWQFLAIRALMGVTLSGLPAVAMAYVAEEIHPRSTGLSMGLYIGGNAFGGMVGRLVIGVLTAHIGWRDAVLVIGLVSLVGNLTFWRLLPPSRFFLPRRFSPAALGSAFVMHLRDRALLMLYAEGFLLMGGFIVIYNYLGYRLLAPPFNLSQTVVGLIFSCYLIGIFSSAWMGNLGNKLGRRRVLWVGFAIMLAGTGLTETHSVFLIILGVALVTFGFFGAHSVASSWVGMRARHARAQASSLYLFFYYLSASVVGTTGGVFMQHWHWHGVVALTCLLLVIGLFLSWRLSRMQPLPPA</sequence>
<protein>
    <submittedName>
        <fullName evidence="10">MFS transporter</fullName>
    </submittedName>
</protein>
<accession>A0A963YSJ3</accession>
<evidence type="ECO:0000313" key="10">
    <source>
        <dbReference type="EMBL" id="MCB8876186.1"/>
    </source>
</evidence>
<feature type="transmembrane region" description="Helical" evidence="8">
    <location>
        <begin position="36"/>
        <end position="56"/>
    </location>
</feature>